<dbReference type="STRING" id="1379870.SD10_09035"/>
<gene>
    <name evidence="2" type="ORF">SD10_09035</name>
</gene>
<reference evidence="2 3" key="1">
    <citation type="journal article" date="2014" name="Curr. Microbiol.">
        <title>Spirosoma radiotolerans sp. nov., a gamma-radiation-resistant bacterium isolated from gamma ray-irradiated soil.</title>
        <authorList>
            <person name="Lee J.J."/>
            <person name="Srinivasan S."/>
            <person name="Lim S."/>
            <person name="Joe M."/>
            <person name="Im S."/>
            <person name="Bae S.I."/>
            <person name="Park K.R."/>
            <person name="Han J.H."/>
            <person name="Park S.H."/>
            <person name="Joo B.M."/>
            <person name="Park S.J."/>
            <person name="Kim M.K."/>
        </authorList>
    </citation>
    <scope>NUCLEOTIDE SEQUENCE [LARGE SCALE GENOMIC DNA]</scope>
    <source>
        <strain evidence="2 3">DG5A</strain>
    </source>
</reference>
<keyword evidence="3" id="KW-1185">Reference proteome</keyword>
<evidence type="ECO:0000313" key="3">
    <source>
        <dbReference type="Proteomes" id="UP000033054"/>
    </source>
</evidence>
<name>A0A0E3V713_9BACT</name>
<dbReference type="Proteomes" id="UP000033054">
    <property type="component" value="Chromosome"/>
</dbReference>
<evidence type="ECO:0000313" key="2">
    <source>
        <dbReference type="EMBL" id="AKD55026.1"/>
    </source>
</evidence>
<dbReference type="EMBL" id="CP010429">
    <property type="protein sequence ID" value="AKD55026.1"/>
    <property type="molecule type" value="Genomic_DNA"/>
</dbReference>
<organism evidence="2 3">
    <name type="scientific">Spirosoma radiotolerans</name>
    <dbReference type="NCBI Taxonomy" id="1379870"/>
    <lineage>
        <taxon>Bacteria</taxon>
        <taxon>Pseudomonadati</taxon>
        <taxon>Bacteroidota</taxon>
        <taxon>Cytophagia</taxon>
        <taxon>Cytophagales</taxon>
        <taxon>Cytophagaceae</taxon>
        <taxon>Spirosoma</taxon>
    </lineage>
</organism>
<keyword evidence="1" id="KW-0732">Signal</keyword>
<evidence type="ECO:0000256" key="1">
    <source>
        <dbReference type="SAM" id="SignalP"/>
    </source>
</evidence>
<feature type="signal peptide" evidence="1">
    <location>
        <begin position="1"/>
        <end position="20"/>
    </location>
</feature>
<feature type="chain" id="PRO_5002413808" evidence="1">
    <location>
        <begin position="21"/>
        <end position="114"/>
    </location>
</feature>
<sequence>MKAVKAFAILFVFFFAISFAATSDANAQTLLPTANKIIYSTNAIEVQDSINKVAYVYKKGTVFISTKGYTGGTAAIIDGHSQRAVWRGPVAGIRIVGVVNSDSLKILSLKSTPY</sequence>
<dbReference type="OrthoDB" id="9909362at2"/>
<dbReference type="AlphaFoldDB" id="A0A0E3V713"/>
<protein>
    <submittedName>
        <fullName evidence="2">Uncharacterized protein</fullName>
    </submittedName>
</protein>
<dbReference type="HOGENOM" id="CLU_2119584_0_0_10"/>
<dbReference type="RefSeq" id="WP_046573506.1">
    <property type="nucleotide sequence ID" value="NZ_CP010429.1"/>
</dbReference>
<dbReference type="PATRIC" id="fig|1379870.5.peg.1968"/>
<dbReference type="KEGG" id="srd:SD10_09035"/>
<accession>A0A0E3V713</accession>
<proteinExistence type="predicted"/>